<evidence type="ECO:0000313" key="2">
    <source>
        <dbReference type="Proteomes" id="UP001302367"/>
    </source>
</evidence>
<organism evidence="1 2">
    <name type="scientific">Cercospora beticola</name>
    <name type="common">Sugarbeet leaf spot fungus</name>
    <dbReference type="NCBI Taxonomy" id="122368"/>
    <lineage>
        <taxon>Eukaryota</taxon>
        <taxon>Fungi</taxon>
        <taxon>Dikarya</taxon>
        <taxon>Ascomycota</taxon>
        <taxon>Pezizomycotina</taxon>
        <taxon>Dothideomycetes</taxon>
        <taxon>Dothideomycetidae</taxon>
        <taxon>Mycosphaerellales</taxon>
        <taxon>Mycosphaerellaceae</taxon>
        <taxon>Cercospora</taxon>
    </lineage>
</organism>
<dbReference type="Proteomes" id="UP001302367">
    <property type="component" value="Chromosome 5"/>
</dbReference>
<reference evidence="1 2" key="1">
    <citation type="submission" date="2023-09" db="EMBL/GenBank/DDBJ databases">
        <title>Complete-Gapless Cercospora beticola genome.</title>
        <authorList>
            <person name="Wyatt N.A."/>
            <person name="Spanner R.E."/>
            <person name="Bolton M.D."/>
        </authorList>
    </citation>
    <scope>NUCLEOTIDE SEQUENCE [LARGE SCALE GENOMIC DNA]</scope>
    <source>
        <strain evidence="1">Cb09-40</strain>
    </source>
</reference>
<dbReference type="EMBL" id="CP134188">
    <property type="protein sequence ID" value="WPB04298.1"/>
    <property type="molecule type" value="Genomic_DNA"/>
</dbReference>
<name>A0ABZ0NXH7_CERBT</name>
<gene>
    <name evidence="1" type="ORF">RHO25_008944</name>
</gene>
<dbReference type="RefSeq" id="XP_023460599.2">
    <property type="nucleotide sequence ID" value="XM_023604745.2"/>
</dbReference>
<sequence>MPRGVTRFFRYCSAGHRDLSNVVAEHRHGAWTCWHGFLSGASGVFIEPWNFNKEDECMEQLNRPENSQEQPKKYKIRGNLSLSIAIISFQLVPLQQTAAPPRASWRAVPTSDIMQLTNAIVSSLLATAATARPWSTSDDEPLAQKSRITAFVVNEQGEPSVECWEINSFSESARVKVAGGSTAKAHSLSLAHDDELAGVEILTWPTFADIWPPAADIVRSKAGLDIAFGFNLFNVQSGLLRFQLSADVQGRASIKDDDVETHVFSMENGDDWFYFEDNYSGSTAKQTVDKPSPFVVSTISGGETEMLRLRYNSRPQHRVVHKGACSFTGIHTDAAAASSSVTVQVNLNEDL</sequence>
<keyword evidence="2" id="KW-1185">Reference proteome</keyword>
<evidence type="ECO:0000313" key="1">
    <source>
        <dbReference type="EMBL" id="WPB04298.1"/>
    </source>
</evidence>
<dbReference type="GeneID" id="35435740"/>
<protein>
    <submittedName>
        <fullName evidence="1">Uncharacterized protein</fullName>
    </submittedName>
</protein>
<accession>A0ABZ0NXH7</accession>
<proteinExistence type="predicted"/>